<dbReference type="GO" id="GO:0005886">
    <property type="term" value="C:plasma membrane"/>
    <property type="evidence" value="ECO:0007669"/>
    <property type="project" value="UniProtKB-SubCell"/>
</dbReference>
<dbReference type="InterPro" id="IPR033480">
    <property type="entry name" value="sCache_2"/>
</dbReference>
<evidence type="ECO:0000256" key="4">
    <source>
        <dbReference type="ARBA" id="ARBA00022989"/>
    </source>
</evidence>
<dbReference type="SMART" id="SM01049">
    <property type="entry name" value="Cache_2"/>
    <property type="match status" value="1"/>
</dbReference>
<evidence type="ECO:0000313" key="9">
    <source>
        <dbReference type="Proteomes" id="UP000036356"/>
    </source>
</evidence>
<evidence type="ECO:0000256" key="2">
    <source>
        <dbReference type="ARBA" id="ARBA00022475"/>
    </source>
</evidence>
<comment type="caution">
    <text evidence="8">The sequence shown here is derived from an EMBL/GenBank/DDBJ whole genome shotgun (WGS) entry which is preliminary data.</text>
</comment>
<dbReference type="STRING" id="476652.DEAC_c10390"/>
<dbReference type="PATRIC" id="fig|476652.3.peg.1067"/>
<gene>
    <name evidence="8" type="primary">mcp4_2</name>
    <name evidence="8" type="ORF">DEAC_c10390</name>
</gene>
<evidence type="ECO:0000313" key="8">
    <source>
        <dbReference type="EMBL" id="KLU67102.1"/>
    </source>
</evidence>
<dbReference type="Pfam" id="PF17200">
    <property type="entry name" value="sCache_2"/>
    <property type="match status" value="1"/>
</dbReference>
<evidence type="ECO:0000256" key="1">
    <source>
        <dbReference type="ARBA" id="ARBA00004651"/>
    </source>
</evidence>
<dbReference type="Proteomes" id="UP000036356">
    <property type="component" value="Unassembled WGS sequence"/>
</dbReference>
<dbReference type="Gene3D" id="3.30.450.20">
    <property type="entry name" value="PAS domain"/>
    <property type="match status" value="1"/>
</dbReference>
<keyword evidence="4 6" id="KW-1133">Transmembrane helix</keyword>
<proteinExistence type="predicted"/>
<keyword evidence="3 6" id="KW-0812">Transmembrane</keyword>
<reference evidence="8 9" key="1">
    <citation type="submission" date="2015-06" db="EMBL/GenBank/DDBJ databases">
        <title>Draft genome of the moderately acidophilic sulfate reducer Candidatus Desulfosporosinus acididurans strain M1.</title>
        <authorList>
            <person name="Poehlein A."/>
            <person name="Petzsch P."/>
            <person name="Johnson B.D."/>
            <person name="Schloemann M."/>
            <person name="Daniel R."/>
            <person name="Muehling M."/>
        </authorList>
    </citation>
    <scope>NUCLEOTIDE SEQUENCE [LARGE SCALE GENOMIC DNA]</scope>
    <source>
        <strain evidence="8 9">M1</strain>
    </source>
</reference>
<feature type="transmembrane region" description="Helical" evidence="6">
    <location>
        <begin position="124"/>
        <end position="145"/>
    </location>
</feature>
<keyword evidence="9" id="KW-1185">Reference proteome</keyword>
<dbReference type="EMBL" id="LDZY01000003">
    <property type="protein sequence ID" value="KLU67102.1"/>
    <property type="molecule type" value="Genomic_DNA"/>
</dbReference>
<evidence type="ECO:0000256" key="6">
    <source>
        <dbReference type="SAM" id="Phobius"/>
    </source>
</evidence>
<protein>
    <submittedName>
        <fullName evidence="8">Methyl-accepting chemotaxis protein 4</fullName>
    </submittedName>
</protein>
<organism evidence="8 9">
    <name type="scientific">Desulfosporosinus acididurans</name>
    <dbReference type="NCBI Taxonomy" id="476652"/>
    <lineage>
        <taxon>Bacteria</taxon>
        <taxon>Bacillati</taxon>
        <taxon>Bacillota</taxon>
        <taxon>Clostridia</taxon>
        <taxon>Eubacteriales</taxon>
        <taxon>Desulfitobacteriaceae</taxon>
        <taxon>Desulfosporosinus</taxon>
    </lineage>
</organism>
<evidence type="ECO:0000256" key="5">
    <source>
        <dbReference type="ARBA" id="ARBA00023136"/>
    </source>
</evidence>
<sequence length="170" mass="19220">MAADLVRNLRYDQENYFWIDTTEGVNVVLLGRTANEGKSRLNAQDSHGKYYVKDFISNGLKPDGGYTDYTFAKPNQTVLLPKRSYTLLFKPYNWVIGTGNWVDDMDKLVAVKQQQVLKAGQKSVIYTILSLILAFGVALVLGTLLSELMKTFRNRSGTWRIPPQKLPKGI</sequence>
<keyword evidence="5 6" id="KW-0472">Membrane</keyword>
<evidence type="ECO:0000256" key="3">
    <source>
        <dbReference type="ARBA" id="ARBA00022692"/>
    </source>
</evidence>
<dbReference type="AlphaFoldDB" id="A0A0J1FUY2"/>
<keyword evidence="2" id="KW-1003">Cell membrane</keyword>
<comment type="subcellular location">
    <subcellularLocation>
        <location evidence="1">Cell membrane</location>
        <topology evidence="1">Multi-pass membrane protein</topology>
    </subcellularLocation>
</comment>
<name>A0A0J1FUY2_9FIRM</name>
<feature type="domain" description="Single Cache" evidence="7">
    <location>
        <begin position="1"/>
        <end position="53"/>
    </location>
</feature>
<accession>A0A0J1FUY2</accession>
<evidence type="ECO:0000259" key="7">
    <source>
        <dbReference type="SMART" id="SM01049"/>
    </source>
</evidence>